<proteinExistence type="predicted"/>
<reference evidence="2" key="1">
    <citation type="submission" date="2023-03" db="EMBL/GenBank/DDBJ databases">
        <title>Massive genome expansion in bonnet fungi (Mycena s.s.) driven by repeated elements and novel gene families across ecological guilds.</title>
        <authorList>
            <consortium name="Lawrence Berkeley National Laboratory"/>
            <person name="Harder C.B."/>
            <person name="Miyauchi S."/>
            <person name="Viragh M."/>
            <person name="Kuo A."/>
            <person name="Thoen E."/>
            <person name="Andreopoulos B."/>
            <person name="Lu D."/>
            <person name="Skrede I."/>
            <person name="Drula E."/>
            <person name="Henrissat B."/>
            <person name="Morin E."/>
            <person name="Kohler A."/>
            <person name="Barry K."/>
            <person name="LaButti K."/>
            <person name="Morin E."/>
            <person name="Salamov A."/>
            <person name="Lipzen A."/>
            <person name="Mereny Z."/>
            <person name="Hegedus B."/>
            <person name="Baldrian P."/>
            <person name="Stursova M."/>
            <person name="Weitz H."/>
            <person name="Taylor A."/>
            <person name="Grigoriev I.V."/>
            <person name="Nagy L.G."/>
            <person name="Martin F."/>
            <person name="Kauserud H."/>
        </authorList>
    </citation>
    <scope>NUCLEOTIDE SEQUENCE</scope>
    <source>
        <strain evidence="2">CBHHK067</strain>
    </source>
</reference>
<evidence type="ECO:0000313" key="3">
    <source>
        <dbReference type="Proteomes" id="UP001221757"/>
    </source>
</evidence>
<dbReference type="AlphaFoldDB" id="A0AAD7GRJ3"/>
<protein>
    <submittedName>
        <fullName evidence="2">Uncharacterized protein</fullName>
    </submittedName>
</protein>
<gene>
    <name evidence="2" type="ORF">B0H17DRAFT_1040906</name>
</gene>
<organism evidence="2 3">
    <name type="scientific">Mycena rosella</name>
    <name type="common">Pink bonnet</name>
    <name type="synonym">Agaricus rosellus</name>
    <dbReference type="NCBI Taxonomy" id="1033263"/>
    <lineage>
        <taxon>Eukaryota</taxon>
        <taxon>Fungi</taxon>
        <taxon>Dikarya</taxon>
        <taxon>Basidiomycota</taxon>
        <taxon>Agaricomycotina</taxon>
        <taxon>Agaricomycetes</taxon>
        <taxon>Agaricomycetidae</taxon>
        <taxon>Agaricales</taxon>
        <taxon>Marasmiineae</taxon>
        <taxon>Mycenaceae</taxon>
        <taxon>Mycena</taxon>
    </lineage>
</organism>
<evidence type="ECO:0000256" key="1">
    <source>
        <dbReference type="SAM" id="MobiDB-lite"/>
    </source>
</evidence>
<sequence>MGCPHSVGGREEKRGTRKGKTAKRSRVDAAAPQHDLPASKLAPAKSVTLGPPSALTVACTGTSPIPRSSASSQSRARSPPVRGTRNTRYRTPALLLRLGVHAYTTNATEGLRSSGERRRGIWGKRGTGGWRGCVGWRWCGGMKAKGGVRETGRACRDLMYAWTSTTAGERIIGRGSRCAGRCWTGGCGGIEAREGAVGETGRASRDLLYAHADLDHRWRAYHRALRRCRRPVPTR</sequence>
<keyword evidence="3" id="KW-1185">Reference proteome</keyword>
<comment type="caution">
    <text evidence="2">The sequence shown here is derived from an EMBL/GenBank/DDBJ whole genome shotgun (WGS) entry which is preliminary data.</text>
</comment>
<dbReference type="EMBL" id="JARKIE010000012">
    <property type="protein sequence ID" value="KAJ7703699.1"/>
    <property type="molecule type" value="Genomic_DNA"/>
</dbReference>
<feature type="region of interest" description="Disordered" evidence="1">
    <location>
        <begin position="1"/>
        <end position="89"/>
    </location>
</feature>
<feature type="compositionally biased region" description="Low complexity" evidence="1">
    <location>
        <begin position="63"/>
        <end position="82"/>
    </location>
</feature>
<feature type="compositionally biased region" description="Basic residues" evidence="1">
    <location>
        <begin position="15"/>
        <end position="24"/>
    </location>
</feature>
<dbReference type="Proteomes" id="UP001221757">
    <property type="component" value="Unassembled WGS sequence"/>
</dbReference>
<accession>A0AAD7GRJ3</accession>
<evidence type="ECO:0000313" key="2">
    <source>
        <dbReference type="EMBL" id="KAJ7703699.1"/>
    </source>
</evidence>
<name>A0AAD7GRJ3_MYCRO</name>